<accession>A0ABR3QGE7</accession>
<dbReference type="Gene3D" id="2.60.120.580">
    <property type="entry name" value="Acetamidase/Formamidase-like domains"/>
    <property type="match status" value="1"/>
</dbReference>
<dbReference type="PANTHER" id="PTHR31891:SF1">
    <property type="entry name" value="FORMAMIDASE C869.04-RELATED"/>
    <property type="match status" value="1"/>
</dbReference>
<dbReference type="SUPFAM" id="SSF141130">
    <property type="entry name" value="Acetamidase/Formamidase-like"/>
    <property type="match status" value="1"/>
</dbReference>
<dbReference type="PANTHER" id="PTHR31891">
    <property type="entry name" value="FORMAMIDASE C869.04-RELATED"/>
    <property type="match status" value="1"/>
</dbReference>
<proteinExistence type="predicted"/>
<dbReference type="EMBL" id="JBBXJM010000001">
    <property type="protein sequence ID" value="KAL1413727.1"/>
    <property type="molecule type" value="Genomic_DNA"/>
</dbReference>
<evidence type="ECO:0000313" key="1">
    <source>
        <dbReference type="EMBL" id="KAL1413727.1"/>
    </source>
</evidence>
<dbReference type="NCBIfam" id="NF045496">
    <property type="entry name" value="FormamaseFmdA"/>
    <property type="match status" value="1"/>
</dbReference>
<dbReference type="InterPro" id="IPR054833">
    <property type="entry name" value="FormamaseFmdA"/>
</dbReference>
<dbReference type="GeneID" id="95982552"/>
<keyword evidence="2" id="KW-1185">Reference proteome</keyword>
<dbReference type="Proteomes" id="UP001565368">
    <property type="component" value="Unassembled WGS sequence"/>
</dbReference>
<dbReference type="Gene3D" id="3.10.28.20">
    <property type="entry name" value="Acetamidase/Formamidase-like domains"/>
    <property type="match status" value="1"/>
</dbReference>
<dbReference type="InterPro" id="IPR004304">
    <property type="entry name" value="FmdA_AmdA"/>
</dbReference>
<dbReference type="Pfam" id="PF03069">
    <property type="entry name" value="FmdA_AmdA"/>
    <property type="match status" value="1"/>
</dbReference>
<evidence type="ECO:0008006" key="3">
    <source>
        <dbReference type="Google" id="ProtNLM"/>
    </source>
</evidence>
<organism evidence="1 2">
    <name type="scientific">Vanrija albida</name>
    <dbReference type="NCBI Taxonomy" id="181172"/>
    <lineage>
        <taxon>Eukaryota</taxon>
        <taxon>Fungi</taxon>
        <taxon>Dikarya</taxon>
        <taxon>Basidiomycota</taxon>
        <taxon>Agaricomycotina</taxon>
        <taxon>Tremellomycetes</taxon>
        <taxon>Trichosporonales</taxon>
        <taxon>Trichosporonaceae</taxon>
        <taxon>Vanrija</taxon>
    </lineage>
</organism>
<reference evidence="1 2" key="1">
    <citation type="submission" date="2023-08" db="EMBL/GenBank/DDBJ databases">
        <title>Annotated Genome Sequence of Vanrija albida AlHP1.</title>
        <authorList>
            <person name="Herzog R."/>
        </authorList>
    </citation>
    <scope>NUCLEOTIDE SEQUENCE [LARGE SCALE GENOMIC DNA]</scope>
    <source>
        <strain evidence="1 2">AlHP1</strain>
    </source>
</reference>
<evidence type="ECO:0000313" key="2">
    <source>
        <dbReference type="Proteomes" id="UP001565368"/>
    </source>
</evidence>
<sequence length="431" mass="47111">MPTQQKEYRTVVSIDPFKPANQQQGITNRWHPDIPPYATVKQGEVFHVQCHEWTGGQIVNSDDADDLQHIDLSGCHNLSGPIGVEAAEPGDVLVVDILDVAPFPQMQWGYTGIFEKENGGGLFACEFDSRAAKAIWDFEGIYATSRHVPGVRFAGIPHPGLIGTAPSHELLETWNRRERALFEANEGVVPEVALLPGVKGAYVGQDVPKTVRDRIYAEGARTIPAREHGGNVDIKNLSRGSRCYFPVYVKGANLALGDLHFSQGDGELSFCGAIEMAGIITLKCRVIAGGVAKLGLKQPIFMPSPIDPKYHERIIFEGISVEVNGDGTQHFMDATVAYKQAALNCMDYLHRLGYTREQAYLLMSAAPVESHVGAVVDVPNACVTMELPLGIFERDIMPTDDGVPREDCGQAAVRSDGVRCLEHPDLAAWRN</sequence>
<name>A0ABR3QGE7_9TREE</name>
<dbReference type="RefSeq" id="XP_069213671.1">
    <property type="nucleotide sequence ID" value="XM_069350127.1"/>
</dbReference>
<comment type="caution">
    <text evidence="1">The sequence shown here is derived from an EMBL/GenBank/DDBJ whole genome shotgun (WGS) entry which is preliminary data.</text>
</comment>
<protein>
    <recommendedName>
        <fullName evidence="3">Formamidase</fullName>
    </recommendedName>
</protein>
<gene>
    <name evidence="1" type="ORF">Q8F55_001509</name>
</gene>